<dbReference type="PANTHER" id="PTHR46401">
    <property type="entry name" value="GLYCOSYLTRANSFERASE WBBK-RELATED"/>
    <property type="match status" value="1"/>
</dbReference>
<dbReference type="RefSeq" id="WP_348788996.1">
    <property type="nucleotide sequence ID" value="NZ_CP157390.1"/>
</dbReference>
<evidence type="ECO:0000313" key="3">
    <source>
        <dbReference type="EMBL" id="XBM49076.1"/>
    </source>
</evidence>
<dbReference type="PANTHER" id="PTHR46401:SF2">
    <property type="entry name" value="GLYCOSYLTRANSFERASE WBBK-RELATED"/>
    <property type="match status" value="1"/>
</dbReference>
<gene>
    <name evidence="3" type="ORF">AAME72_04270</name>
</gene>
<organism evidence="3">
    <name type="scientific">Leifsonia sp. NPDC080035</name>
    <dbReference type="NCBI Taxonomy" id="3143936"/>
    <lineage>
        <taxon>Bacteria</taxon>
        <taxon>Bacillati</taxon>
        <taxon>Actinomycetota</taxon>
        <taxon>Actinomycetes</taxon>
        <taxon>Micrococcales</taxon>
        <taxon>Microbacteriaceae</taxon>
        <taxon>Leifsonia</taxon>
    </lineage>
</organism>
<dbReference type="Gene3D" id="3.40.50.2000">
    <property type="entry name" value="Glycogen Phosphorylase B"/>
    <property type="match status" value="1"/>
</dbReference>
<dbReference type="AlphaFoldDB" id="A0AAU7GDT5"/>
<accession>A0AAU7GDT5</accession>
<feature type="domain" description="Glycosyl transferase family 1" evidence="2">
    <location>
        <begin position="190"/>
        <end position="325"/>
    </location>
</feature>
<dbReference type="Pfam" id="PF00534">
    <property type="entry name" value="Glycos_transf_1"/>
    <property type="match status" value="1"/>
</dbReference>
<dbReference type="InterPro" id="IPR001296">
    <property type="entry name" value="Glyco_trans_1"/>
</dbReference>
<dbReference type="CDD" id="cd03809">
    <property type="entry name" value="GT4_MtfB-like"/>
    <property type="match status" value="1"/>
</dbReference>
<sequence length="371" mass="39609">MSELRVLIDGYWWTGGPPSGRNVLISLVHAWAAAFPEDRIVLARPDPGEASADRLAPPAAVTEVRLRTPQHAAAVMLELDARGRGADLVLSQNFTPLLSRALRAVYVHDVMFQEHPEWFSARERAYLSLIPRGAARADVIATSSQTERRRIEARNPRLAGRTIATGLAVSEGFRSARSSPPALPGLSGGFLLAVGRINVRKNLERLVRALGDAGVITARFPLVVVGVPDGLAGASAVFDDAVAAGSVIRAGFLPDSELKWLYENCAAFVFPSLDEGFGLPVLEAASSGARIALSAIPAFEEFGPVGDFFDPQDDASMVRAVRAAMARATPVDGRWAAAYRWDRAVAAIRGAAVEAGRMRRGGDRRAATAGR</sequence>
<reference evidence="3" key="1">
    <citation type="submission" date="2024-05" db="EMBL/GenBank/DDBJ databases">
        <title>The Natural Products Discovery Center: Release of the First 8490 Sequenced Strains for Exploring Actinobacteria Biosynthetic Diversity.</title>
        <authorList>
            <person name="Kalkreuter E."/>
            <person name="Kautsar S.A."/>
            <person name="Yang D."/>
            <person name="Bader C.D."/>
            <person name="Teijaro C.N."/>
            <person name="Fluegel L."/>
            <person name="Davis C.M."/>
            <person name="Simpson J.R."/>
            <person name="Lauterbach L."/>
            <person name="Steele A.D."/>
            <person name="Gui C."/>
            <person name="Meng S."/>
            <person name="Li G."/>
            <person name="Viehrig K."/>
            <person name="Ye F."/>
            <person name="Su P."/>
            <person name="Kiefer A.F."/>
            <person name="Nichols A."/>
            <person name="Cepeda A.J."/>
            <person name="Yan W."/>
            <person name="Fan B."/>
            <person name="Jiang Y."/>
            <person name="Adhikari A."/>
            <person name="Zheng C.-J."/>
            <person name="Schuster L."/>
            <person name="Cowan T.M."/>
            <person name="Smanski M.J."/>
            <person name="Chevrette M.G."/>
            <person name="de Carvalho L.P.S."/>
            <person name="Shen B."/>
        </authorList>
    </citation>
    <scope>NUCLEOTIDE SEQUENCE</scope>
    <source>
        <strain evidence="3">NPDC080035</strain>
    </source>
</reference>
<evidence type="ECO:0000256" key="1">
    <source>
        <dbReference type="ARBA" id="ARBA00022679"/>
    </source>
</evidence>
<evidence type="ECO:0000259" key="2">
    <source>
        <dbReference type="Pfam" id="PF00534"/>
    </source>
</evidence>
<protein>
    <submittedName>
        <fullName evidence="3">Glycosyltransferase family 1 protein</fullName>
    </submittedName>
</protein>
<keyword evidence="1" id="KW-0808">Transferase</keyword>
<dbReference type="GO" id="GO:0009103">
    <property type="term" value="P:lipopolysaccharide biosynthetic process"/>
    <property type="evidence" value="ECO:0007669"/>
    <property type="project" value="TreeGrafter"/>
</dbReference>
<dbReference type="SUPFAM" id="SSF53756">
    <property type="entry name" value="UDP-Glycosyltransferase/glycogen phosphorylase"/>
    <property type="match status" value="1"/>
</dbReference>
<proteinExistence type="predicted"/>
<name>A0AAU7GDT5_9MICO</name>
<dbReference type="GO" id="GO:0016757">
    <property type="term" value="F:glycosyltransferase activity"/>
    <property type="evidence" value="ECO:0007669"/>
    <property type="project" value="InterPro"/>
</dbReference>
<dbReference type="EMBL" id="CP157390">
    <property type="protein sequence ID" value="XBM49076.1"/>
    <property type="molecule type" value="Genomic_DNA"/>
</dbReference>